<sequence>MRLSDLQDKDVVDIGSGDKIGSVIDAEIKKDTGLITKLIVYEKRGFLDAFKMKDEVEVPWEKIKKIGSDVILVERK</sequence>
<dbReference type="PANTHER" id="PTHR40061:SF1">
    <property type="entry name" value="SPORULATION PROTEIN YLMC-RELATED"/>
    <property type="match status" value="1"/>
</dbReference>
<dbReference type="Proteomes" id="UP000824074">
    <property type="component" value="Unassembled WGS sequence"/>
</dbReference>
<organism evidence="2 3">
    <name type="scientific">Candidatus Aphodocola excrementigallinarum</name>
    <dbReference type="NCBI Taxonomy" id="2840670"/>
    <lineage>
        <taxon>Bacteria</taxon>
        <taxon>Bacillati</taxon>
        <taxon>Bacillota</taxon>
        <taxon>Bacilli</taxon>
        <taxon>Candidatus Aphodocola</taxon>
    </lineage>
</organism>
<dbReference type="Pfam" id="PF05239">
    <property type="entry name" value="PRC"/>
    <property type="match status" value="1"/>
</dbReference>
<dbReference type="SUPFAM" id="SSF50346">
    <property type="entry name" value="PRC-barrel domain"/>
    <property type="match status" value="1"/>
</dbReference>
<reference evidence="2" key="1">
    <citation type="submission" date="2020-10" db="EMBL/GenBank/DDBJ databases">
        <authorList>
            <person name="Gilroy R."/>
        </authorList>
    </citation>
    <scope>NUCLEOTIDE SEQUENCE</scope>
    <source>
        <strain evidence="2">CHK193-30670</strain>
    </source>
</reference>
<evidence type="ECO:0000259" key="1">
    <source>
        <dbReference type="Pfam" id="PF05239"/>
    </source>
</evidence>
<evidence type="ECO:0000313" key="3">
    <source>
        <dbReference type="Proteomes" id="UP000824074"/>
    </source>
</evidence>
<dbReference type="Gene3D" id="2.30.30.240">
    <property type="entry name" value="PRC-barrel domain"/>
    <property type="match status" value="1"/>
</dbReference>
<dbReference type="InterPro" id="IPR011033">
    <property type="entry name" value="PRC_barrel-like_sf"/>
</dbReference>
<gene>
    <name evidence="2" type="ORF">IAB68_02170</name>
</gene>
<dbReference type="EMBL" id="DVMT01000021">
    <property type="protein sequence ID" value="HIU40091.1"/>
    <property type="molecule type" value="Genomic_DNA"/>
</dbReference>
<dbReference type="AlphaFoldDB" id="A0A9D1LIL1"/>
<dbReference type="NCBIfam" id="TIGR02888">
    <property type="entry name" value="spore_YlmC_YmxH"/>
    <property type="match status" value="1"/>
</dbReference>
<dbReference type="PANTHER" id="PTHR40061">
    <property type="entry name" value="SPORULATION PROTEIN YLMC-RELATED"/>
    <property type="match status" value="1"/>
</dbReference>
<accession>A0A9D1LIL1</accession>
<protein>
    <submittedName>
        <fullName evidence="2">YlmC/YmxH family sporulation protein</fullName>
    </submittedName>
</protein>
<dbReference type="InterPro" id="IPR027275">
    <property type="entry name" value="PRC-brl_dom"/>
</dbReference>
<evidence type="ECO:0000313" key="2">
    <source>
        <dbReference type="EMBL" id="HIU40091.1"/>
    </source>
</evidence>
<comment type="caution">
    <text evidence="2">The sequence shown here is derived from an EMBL/GenBank/DDBJ whole genome shotgun (WGS) entry which is preliminary data.</text>
</comment>
<reference evidence="2" key="2">
    <citation type="journal article" date="2021" name="PeerJ">
        <title>Extensive microbial diversity within the chicken gut microbiome revealed by metagenomics and culture.</title>
        <authorList>
            <person name="Gilroy R."/>
            <person name="Ravi A."/>
            <person name="Getino M."/>
            <person name="Pursley I."/>
            <person name="Horton D.L."/>
            <person name="Alikhan N.F."/>
            <person name="Baker D."/>
            <person name="Gharbi K."/>
            <person name="Hall N."/>
            <person name="Watson M."/>
            <person name="Adriaenssens E.M."/>
            <person name="Foster-Nyarko E."/>
            <person name="Jarju S."/>
            <person name="Secka A."/>
            <person name="Antonio M."/>
            <person name="Oren A."/>
            <person name="Chaudhuri R.R."/>
            <person name="La Ragione R."/>
            <person name="Hildebrand F."/>
            <person name="Pallen M.J."/>
        </authorList>
    </citation>
    <scope>NUCLEOTIDE SEQUENCE</scope>
    <source>
        <strain evidence="2">CHK193-30670</strain>
    </source>
</reference>
<proteinExistence type="predicted"/>
<feature type="domain" description="PRC-barrel" evidence="1">
    <location>
        <begin position="1"/>
        <end position="74"/>
    </location>
</feature>
<name>A0A9D1LIL1_9FIRM</name>
<dbReference type="InterPro" id="IPR014238">
    <property type="entry name" value="Spore_YlmC/YmxH"/>
</dbReference>